<name>A0A6C0CAV2_9ZZZZ</name>
<feature type="coiled-coil region" evidence="1">
    <location>
        <begin position="683"/>
        <end position="811"/>
    </location>
</feature>
<evidence type="ECO:0000256" key="1">
    <source>
        <dbReference type="SAM" id="Coils"/>
    </source>
</evidence>
<organism evidence="3">
    <name type="scientific">viral metagenome</name>
    <dbReference type="NCBI Taxonomy" id="1070528"/>
    <lineage>
        <taxon>unclassified sequences</taxon>
        <taxon>metagenomes</taxon>
        <taxon>organismal metagenomes</taxon>
    </lineage>
</organism>
<feature type="domain" description="Calcineurin-like phosphoesterase" evidence="2">
    <location>
        <begin position="33"/>
        <end position="231"/>
    </location>
</feature>
<keyword evidence="1" id="KW-0175">Coiled coil</keyword>
<dbReference type="InterPro" id="IPR027417">
    <property type="entry name" value="P-loop_NTPase"/>
</dbReference>
<accession>A0A6C0CAV2</accession>
<evidence type="ECO:0000259" key="2">
    <source>
        <dbReference type="Pfam" id="PF00149"/>
    </source>
</evidence>
<protein>
    <recommendedName>
        <fullName evidence="2">Calcineurin-like phosphoesterase domain-containing protein</fullName>
    </recommendedName>
</protein>
<dbReference type="SUPFAM" id="SSF56300">
    <property type="entry name" value="Metallo-dependent phosphatases"/>
    <property type="match status" value="1"/>
</dbReference>
<proteinExistence type="predicted"/>
<dbReference type="EMBL" id="MN739361">
    <property type="protein sequence ID" value="QHT00940.1"/>
    <property type="molecule type" value="Genomic_DNA"/>
</dbReference>
<dbReference type="InterPro" id="IPR004843">
    <property type="entry name" value="Calcineurin-like_PHP"/>
</dbReference>
<dbReference type="GO" id="GO:0016787">
    <property type="term" value="F:hydrolase activity"/>
    <property type="evidence" value="ECO:0007669"/>
    <property type="project" value="InterPro"/>
</dbReference>
<dbReference type="PANTHER" id="PTHR32114">
    <property type="entry name" value="ABC TRANSPORTER ABCH.3"/>
    <property type="match status" value="1"/>
</dbReference>
<dbReference type="SUPFAM" id="SSF52540">
    <property type="entry name" value="P-loop containing nucleoside triphosphate hydrolases"/>
    <property type="match status" value="1"/>
</dbReference>
<dbReference type="Gene3D" id="3.40.50.300">
    <property type="entry name" value="P-loop containing nucleotide triphosphate hydrolases"/>
    <property type="match status" value="2"/>
</dbReference>
<dbReference type="PANTHER" id="PTHR32114:SF2">
    <property type="entry name" value="ABC TRANSPORTER ABCH.3"/>
    <property type="match status" value="1"/>
</dbReference>
<dbReference type="Pfam" id="PF00149">
    <property type="entry name" value="Metallophos"/>
    <property type="match status" value="1"/>
</dbReference>
<sequence>MSSSSTFGTESDNAETITFIKLYDDHESEIKYVYHLSDIHIRNNQRHAEYNEVFERTYKKIRTMIGDRVMSSLIVVTGDIVHAKTEMSPESISVVYYFFKNLSDIAPVILIPGNHDCNLSNRNRMDALTPIVDDIGKLTNLYYLKNTGIYQYQNILFGVTSIFDNMLISANKIDKNIWKKMKHKNKYKIALYHGPVHGAKTDVGYRMNNTELVAEDFAGYDYVMLGDIHMYQYMNKEKTVAYAGSLIQQSYGESIDNHGFLKWDLRDGDSELIKIRNDYGFCTVRIVDGKMENANIPIKPRIRFITENTNQMQYQEILSALEKEYEICEIVKETSFKTKMVLQNSPSKKKKKKISACKTQEEIIQQYLKNKINNDKEIDGIIDLHQKIYQKIFEEKKDQVFDVMHNSTKKQKWNILVLKFSNMISYGKNNIIDFQNYDPNQIIGIMAPNHYGKSAILDIILFCLFDKCSRGERKDILNKNQNDMYCSLLFRVGRQRYFIERIGKRNKNGLTVKIDVNFFSVTIDENGQEVKESLNGLKPSETNNKIVDLIGDYDDYLLTCFCLQNNQNKKGGNFIDMTHLQKKEYLQDILKLNVFEDCYNMAKDTLKKLSGQIETMEQCKINTESLRDLKSTAIALTKEIKQLHFAKTYKEDIQSLTNGVVELYKNNPMHKIDELSIYKLDTEQEILQTIDKINQKIDNFDNEELDVDAIKEEIATQKKQIIRFENDIDSIQKGIDDKQRELGKVMAKLVTIPDNHYNVNIHELAKEKERVMKRIDEINEKLEQFDNFNDIEEKNNEMICIEEEIQMLKEQLFFVKSYDYDFDSLVEEEGNVRDSLYTLVIKNMGRRIVSSERKNKIMFEMHLRKKFRKLVQINANGITDPDLLALNLEWLEDDDEWNSKNLKLLETDDSDDKLIDKLFDERRSIIDKLEEVRVAQIDRICNDNIQRQIDTLTQNVSYLKKFANYKKEIKNLHVEKKLLVDKLQSLSEKIIQFDNNVVYDESNKQHNSSIQDIKFLIRETNNKKLDLICEKKTIVQEINSKEKMIQDNEKQNKDFERFKCHLKLINKYYLSFIHWKFRSDTYKEWESNKREIDIEMTKINYDIESKTRSLKDCKNKIEEYMVFRKKYDEKSEEINLYQLYVQIMNYNGLPYEMLKTYLPLIEADTNQILHSMVNFSIEFMFYDESLVDEQKEKNMKSNMGSVNINICYQNMKPYNATLASGFERFIIGLAIRMTLGSISLTAKPNFLIIDEGWSCLDSENLNNVGSIMNYIKSQYEHVIIISHLDELKNQADYSICIDRRNGYSKVDTNRTHLKKIKN</sequence>
<dbReference type="InterPro" id="IPR029052">
    <property type="entry name" value="Metallo-depent_PP-like"/>
</dbReference>
<evidence type="ECO:0000313" key="3">
    <source>
        <dbReference type="EMBL" id="QHT00940.1"/>
    </source>
</evidence>
<dbReference type="Gene3D" id="3.60.21.10">
    <property type="match status" value="1"/>
</dbReference>
<reference evidence="3" key="1">
    <citation type="journal article" date="2020" name="Nature">
        <title>Giant virus diversity and host interactions through global metagenomics.</title>
        <authorList>
            <person name="Schulz F."/>
            <person name="Roux S."/>
            <person name="Paez-Espino D."/>
            <person name="Jungbluth S."/>
            <person name="Walsh D.A."/>
            <person name="Denef V.J."/>
            <person name="McMahon K.D."/>
            <person name="Konstantinidis K.T."/>
            <person name="Eloe-Fadrosh E.A."/>
            <person name="Kyrpides N.C."/>
            <person name="Woyke T."/>
        </authorList>
    </citation>
    <scope>NUCLEOTIDE SEQUENCE</scope>
    <source>
        <strain evidence="3">GVMAG-M-3300020192-26</strain>
    </source>
</reference>